<dbReference type="PANTHER" id="PTHR12083:SF9">
    <property type="entry name" value="BIFUNCTIONAL POLYNUCLEOTIDE PHOSPHATASE_KINASE"/>
    <property type="match status" value="1"/>
</dbReference>
<comment type="caution">
    <text evidence="1">The sequence shown here is derived from an EMBL/GenBank/DDBJ whole genome shotgun (WGS) entry which is preliminary data.</text>
</comment>
<dbReference type="Gene3D" id="3.40.50.1000">
    <property type="entry name" value="HAD superfamily/HAD-like"/>
    <property type="match status" value="1"/>
</dbReference>
<name>A0A9P8PPF9_9ASCO</name>
<organism evidence="1 2">
    <name type="scientific">Wickerhamomyces mucosus</name>
    <dbReference type="NCBI Taxonomy" id="1378264"/>
    <lineage>
        <taxon>Eukaryota</taxon>
        <taxon>Fungi</taxon>
        <taxon>Dikarya</taxon>
        <taxon>Ascomycota</taxon>
        <taxon>Saccharomycotina</taxon>
        <taxon>Saccharomycetes</taxon>
        <taxon>Phaffomycetales</taxon>
        <taxon>Wickerhamomycetaceae</taxon>
        <taxon>Wickerhamomyces</taxon>
    </lineage>
</organism>
<keyword evidence="2" id="KW-1185">Reference proteome</keyword>
<dbReference type="NCBIfam" id="TIGR01664">
    <property type="entry name" value="DNA-3'-Pase"/>
    <property type="match status" value="1"/>
</dbReference>
<dbReference type="InterPro" id="IPR036412">
    <property type="entry name" value="HAD-like_sf"/>
</dbReference>
<dbReference type="PANTHER" id="PTHR12083">
    <property type="entry name" value="BIFUNCTIONAL POLYNUCLEOTIDE PHOSPHATASE/KINASE"/>
    <property type="match status" value="1"/>
</dbReference>
<gene>
    <name evidence="1" type="ORF">WICMUC_002448</name>
</gene>
<dbReference type="InterPro" id="IPR006549">
    <property type="entry name" value="HAD-SF_hydro_IIIA"/>
</dbReference>
<evidence type="ECO:0000313" key="2">
    <source>
        <dbReference type="Proteomes" id="UP000769528"/>
    </source>
</evidence>
<dbReference type="AlphaFoldDB" id="A0A9P8PPF9"/>
<dbReference type="InterPro" id="IPR006551">
    <property type="entry name" value="Polynucleotide_phosphatase"/>
</dbReference>
<proteinExistence type="predicted"/>
<dbReference type="InterPro" id="IPR013954">
    <property type="entry name" value="PNK3P"/>
</dbReference>
<reference evidence="1" key="1">
    <citation type="journal article" date="2021" name="Open Biol.">
        <title>Shared evolutionary footprints suggest mitochondrial oxidative damage underlies multiple complex I losses in fungi.</title>
        <authorList>
            <person name="Schikora-Tamarit M.A."/>
            <person name="Marcet-Houben M."/>
            <person name="Nosek J."/>
            <person name="Gabaldon T."/>
        </authorList>
    </citation>
    <scope>NUCLEOTIDE SEQUENCE</scope>
    <source>
        <strain evidence="1">CBS6341</strain>
    </source>
</reference>
<dbReference type="GO" id="GO:0003690">
    <property type="term" value="F:double-stranded DNA binding"/>
    <property type="evidence" value="ECO:0007669"/>
    <property type="project" value="TreeGrafter"/>
</dbReference>
<evidence type="ECO:0008006" key="3">
    <source>
        <dbReference type="Google" id="ProtNLM"/>
    </source>
</evidence>
<dbReference type="NCBIfam" id="TIGR01662">
    <property type="entry name" value="HAD-SF-IIIA"/>
    <property type="match status" value="1"/>
</dbReference>
<sequence length="244" mass="27410">MDILGKLSAKSKITKNSNSIGSLKRNTEGLNNIGLGTILNNAKVIERTEIRTFGQFKKLKKTHKPTVYSDLIKVTPLAPGAMSSNPIFFDLDDTLIKTKSGGKFSRSPEDWKWYNDKIVKKLRSLKDNAIVIVSNQAAVAAKKDSKSLSNILSKIEYIFADLQKDQEININNFFFFASTNKKGVMRKPEIGIFNEFKKVVTQDFDYTKSLFIGDAAGRNNDFSDSDLKFAQNAGLIFKIPEDFF</sequence>
<accession>A0A9P8PPF9</accession>
<dbReference type="Proteomes" id="UP000769528">
    <property type="component" value="Unassembled WGS sequence"/>
</dbReference>
<dbReference type="EMBL" id="JAEUBF010000694">
    <property type="protein sequence ID" value="KAH3675878.1"/>
    <property type="molecule type" value="Genomic_DNA"/>
</dbReference>
<dbReference type="InterPro" id="IPR023214">
    <property type="entry name" value="HAD_sf"/>
</dbReference>
<dbReference type="SUPFAM" id="SSF56784">
    <property type="entry name" value="HAD-like"/>
    <property type="match status" value="1"/>
</dbReference>
<dbReference type="GO" id="GO:0046403">
    <property type="term" value="F:polynucleotide 3'-phosphatase activity"/>
    <property type="evidence" value="ECO:0007669"/>
    <property type="project" value="TreeGrafter"/>
</dbReference>
<evidence type="ECO:0000313" key="1">
    <source>
        <dbReference type="EMBL" id="KAH3675878.1"/>
    </source>
</evidence>
<reference evidence="1" key="2">
    <citation type="submission" date="2021-01" db="EMBL/GenBank/DDBJ databases">
        <authorList>
            <person name="Schikora-Tamarit M.A."/>
        </authorList>
    </citation>
    <scope>NUCLEOTIDE SEQUENCE</scope>
    <source>
        <strain evidence="1">CBS6341</strain>
    </source>
</reference>
<protein>
    <recommendedName>
        <fullName evidence="3">DNA 3'-phosphatase</fullName>
    </recommendedName>
</protein>
<dbReference type="GO" id="GO:0046404">
    <property type="term" value="F:ATP-dependent polydeoxyribonucleotide 5'-hydroxyl-kinase activity"/>
    <property type="evidence" value="ECO:0007669"/>
    <property type="project" value="TreeGrafter"/>
</dbReference>
<dbReference type="OrthoDB" id="19045at2759"/>
<dbReference type="GO" id="GO:0006281">
    <property type="term" value="P:DNA repair"/>
    <property type="evidence" value="ECO:0007669"/>
    <property type="project" value="TreeGrafter"/>
</dbReference>
<dbReference type="Pfam" id="PF08645">
    <property type="entry name" value="PNK3P"/>
    <property type="match status" value="1"/>
</dbReference>